<organism evidence="1 2">
    <name type="scientific">Periconia macrospinosa</name>
    <dbReference type="NCBI Taxonomy" id="97972"/>
    <lineage>
        <taxon>Eukaryota</taxon>
        <taxon>Fungi</taxon>
        <taxon>Dikarya</taxon>
        <taxon>Ascomycota</taxon>
        <taxon>Pezizomycotina</taxon>
        <taxon>Dothideomycetes</taxon>
        <taxon>Pleosporomycetidae</taxon>
        <taxon>Pleosporales</taxon>
        <taxon>Massarineae</taxon>
        <taxon>Periconiaceae</taxon>
        <taxon>Periconia</taxon>
    </lineage>
</organism>
<gene>
    <name evidence="1" type="ORF">DM02DRAFT_617047</name>
</gene>
<protein>
    <recommendedName>
        <fullName evidence="3">RanBP2-type domain-containing protein</fullName>
    </recommendedName>
</protein>
<dbReference type="Proteomes" id="UP000244855">
    <property type="component" value="Unassembled WGS sequence"/>
</dbReference>
<evidence type="ECO:0008006" key="3">
    <source>
        <dbReference type="Google" id="ProtNLM"/>
    </source>
</evidence>
<reference evidence="1 2" key="1">
    <citation type="journal article" date="2018" name="Sci. Rep.">
        <title>Comparative genomics provides insights into the lifestyle and reveals functional heterogeneity of dark septate endophytic fungi.</title>
        <authorList>
            <person name="Knapp D.G."/>
            <person name="Nemeth J.B."/>
            <person name="Barry K."/>
            <person name="Hainaut M."/>
            <person name="Henrissat B."/>
            <person name="Johnson J."/>
            <person name="Kuo A."/>
            <person name="Lim J.H.P."/>
            <person name="Lipzen A."/>
            <person name="Nolan M."/>
            <person name="Ohm R.A."/>
            <person name="Tamas L."/>
            <person name="Grigoriev I.V."/>
            <person name="Spatafora J.W."/>
            <person name="Nagy L.G."/>
            <person name="Kovacs G.M."/>
        </authorList>
    </citation>
    <scope>NUCLEOTIDE SEQUENCE [LARGE SCALE GENOMIC DNA]</scope>
    <source>
        <strain evidence="1 2">DSE2036</strain>
    </source>
</reference>
<sequence length="78" mass="8821">MAWTCCDCNTDQGEGQYRCDHVTSETLCDHAKCSECTEDYSGDWQCSSCQGWNRSYQSQCQRSTSLERCNHLKCASCG</sequence>
<proteinExistence type="predicted"/>
<dbReference type="AlphaFoldDB" id="A0A2V1DF84"/>
<name>A0A2V1DF84_9PLEO</name>
<evidence type="ECO:0000313" key="1">
    <source>
        <dbReference type="EMBL" id="PVH96701.1"/>
    </source>
</evidence>
<accession>A0A2V1DF84</accession>
<evidence type="ECO:0000313" key="2">
    <source>
        <dbReference type="Proteomes" id="UP000244855"/>
    </source>
</evidence>
<keyword evidence="2" id="KW-1185">Reference proteome</keyword>
<dbReference type="EMBL" id="KZ805457">
    <property type="protein sequence ID" value="PVH96701.1"/>
    <property type="molecule type" value="Genomic_DNA"/>
</dbReference>